<dbReference type="Gene3D" id="3.10.450.50">
    <property type="match status" value="1"/>
</dbReference>
<dbReference type="RefSeq" id="WP_131893791.1">
    <property type="nucleotide sequence ID" value="NZ_SMKU01000068.1"/>
</dbReference>
<comment type="caution">
    <text evidence="2">The sequence shown here is derived from an EMBL/GenBank/DDBJ whole genome shotgun (WGS) entry which is preliminary data.</text>
</comment>
<dbReference type="EMBL" id="SMKU01000068">
    <property type="protein sequence ID" value="TDD87833.1"/>
    <property type="molecule type" value="Genomic_DNA"/>
</dbReference>
<dbReference type="InterPro" id="IPR032710">
    <property type="entry name" value="NTF2-like_dom_sf"/>
</dbReference>
<accession>A0A4R5BQX3</accession>
<dbReference type="AlphaFoldDB" id="A0A4R5BQX3"/>
<evidence type="ECO:0000259" key="1">
    <source>
        <dbReference type="Pfam" id="PF13577"/>
    </source>
</evidence>
<protein>
    <submittedName>
        <fullName evidence="2">Nuclear transport factor 2 family protein</fullName>
    </submittedName>
</protein>
<feature type="domain" description="SnoaL-like" evidence="1">
    <location>
        <begin position="8"/>
        <end position="130"/>
    </location>
</feature>
<dbReference type="OrthoDB" id="7605094at2"/>
<evidence type="ECO:0000313" key="3">
    <source>
        <dbReference type="Proteomes" id="UP000294513"/>
    </source>
</evidence>
<dbReference type="SUPFAM" id="SSF54427">
    <property type="entry name" value="NTF2-like"/>
    <property type="match status" value="1"/>
</dbReference>
<proteinExistence type="predicted"/>
<reference evidence="2 3" key="1">
    <citation type="submission" date="2019-03" db="EMBL/GenBank/DDBJ databases">
        <title>Draft genome sequences of novel Actinobacteria.</title>
        <authorList>
            <person name="Sahin N."/>
            <person name="Ay H."/>
            <person name="Saygin H."/>
        </authorList>
    </citation>
    <scope>NUCLEOTIDE SEQUENCE [LARGE SCALE GENOMIC DNA]</scope>
    <source>
        <strain evidence="2 3">H3C3</strain>
    </source>
</reference>
<dbReference type="CDD" id="cd00531">
    <property type="entry name" value="NTF2_like"/>
    <property type="match status" value="1"/>
</dbReference>
<dbReference type="InterPro" id="IPR037401">
    <property type="entry name" value="SnoaL-like"/>
</dbReference>
<evidence type="ECO:0000313" key="2">
    <source>
        <dbReference type="EMBL" id="TDD87833.1"/>
    </source>
</evidence>
<keyword evidence="3" id="KW-1185">Reference proteome</keyword>
<organism evidence="2 3">
    <name type="scientific">Actinomadura rubrisoli</name>
    <dbReference type="NCBI Taxonomy" id="2530368"/>
    <lineage>
        <taxon>Bacteria</taxon>
        <taxon>Bacillati</taxon>
        <taxon>Actinomycetota</taxon>
        <taxon>Actinomycetes</taxon>
        <taxon>Streptosporangiales</taxon>
        <taxon>Thermomonosporaceae</taxon>
        <taxon>Actinomadura</taxon>
    </lineage>
</organism>
<sequence length="149" mass="16303">MPAVSDPEIARLCARYSELIDAGDFARAGALFHQGTLTIADTPITATGSTAVQQVFERFIRIYSDDGTPHTKHVTTNLVVDADGASAAAGRSYFTVFQRTDDLPLQAIMVGGYEDRYQIGESGWGFAHRRIRIDHVGDVSRHLLRSLHG</sequence>
<dbReference type="Pfam" id="PF13577">
    <property type="entry name" value="SnoaL_4"/>
    <property type="match status" value="1"/>
</dbReference>
<name>A0A4R5BQX3_9ACTN</name>
<dbReference type="Proteomes" id="UP000294513">
    <property type="component" value="Unassembled WGS sequence"/>
</dbReference>
<gene>
    <name evidence="2" type="ORF">E1298_15665</name>
</gene>